<gene>
    <name evidence="2" type="ORF">L9F63_014534</name>
</gene>
<evidence type="ECO:0000313" key="3">
    <source>
        <dbReference type="Proteomes" id="UP001233999"/>
    </source>
</evidence>
<reference evidence="2" key="1">
    <citation type="journal article" date="2023" name="IScience">
        <title>Live-bearing cockroach genome reveals convergent evolutionary mechanisms linked to viviparity in insects and beyond.</title>
        <authorList>
            <person name="Fouks B."/>
            <person name="Harrison M.C."/>
            <person name="Mikhailova A.A."/>
            <person name="Marchal E."/>
            <person name="English S."/>
            <person name="Carruthers M."/>
            <person name="Jennings E.C."/>
            <person name="Chiamaka E.L."/>
            <person name="Frigard R.A."/>
            <person name="Pippel M."/>
            <person name="Attardo G.M."/>
            <person name="Benoit J.B."/>
            <person name="Bornberg-Bauer E."/>
            <person name="Tobe S.S."/>
        </authorList>
    </citation>
    <scope>NUCLEOTIDE SEQUENCE</scope>
    <source>
        <strain evidence="2">Stay&amp;Tobe</strain>
    </source>
</reference>
<proteinExistence type="predicted"/>
<name>A0AAD8ELL1_DIPPU</name>
<feature type="region of interest" description="Disordered" evidence="1">
    <location>
        <begin position="107"/>
        <end position="130"/>
    </location>
</feature>
<sequence>MRSKFRLARSRTAVPARWQSSQRPLFVRTVWVNGLRHAILSADDPLLQCRSPAVSNKKAGRPSSCSSVSTYTSSSAGSGHHSEDTTSCDLEHCLIKLQLVLTSNKNPTKSANALTSSSRRSTSSRSHQNLQQCCDSGNDLLQDIEENNSVTQASMVGHYRHPYLPYAFPSSSEEEQDVVEDDQWMFSDVGTLLPDIQLNPLSERVLQWLDLARKSSGIAENEHSIPLPCCEKAFNKERPIQRFNSTSAHPPSTEHYNQRRFTSKRTFLKQRNCELNKMSAMFLETGSNNSSTPEECLHINAKGMNSMRKKRETLENMRAVINETVNCDSPAKEDICDFEHLPVPPPSVIPPAPSPSPPTPPKKPGTSRPQLHIFMPTLQRDRPTLQHQDAADTISECDSYWSET</sequence>
<evidence type="ECO:0000313" key="2">
    <source>
        <dbReference type="EMBL" id="KAJ9594057.1"/>
    </source>
</evidence>
<dbReference type="EMBL" id="JASPKZ010003077">
    <property type="protein sequence ID" value="KAJ9594057.1"/>
    <property type="molecule type" value="Genomic_DNA"/>
</dbReference>
<feature type="region of interest" description="Disordered" evidence="1">
    <location>
        <begin position="340"/>
        <end position="404"/>
    </location>
</feature>
<feature type="compositionally biased region" description="Low complexity" evidence="1">
    <location>
        <begin position="115"/>
        <end position="126"/>
    </location>
</feature>
<organism evidence="2 3">
    <name type="scientific">Diploptera punctata</name>
    <name type="common">Pacific beetle cockroach</name>
    <dbReference type="NCBI Taxonomy" id="6984"/>
    <lineage>
        <taxon>Eukaryota</taxon>
        <taxon>Metazoa</taxon>
        <taxon>Ecdysozoa</taxon>
        <taxon>Arthropoda</taxon>
        <taxon>Hexapoda</taxon>
        <taxon>Insecta</taxon>
        <taxon>Pterygota</taxon>
        <taxon>Neoptera</taxon>
        <taxon>Polyneoptera</taxon>
        <taxon>Dictyoptera</taxon>
        <taxon>Blattodea</taxon>
        <taxon>Blaberoidea</taxon>
        <taxon>Blaberidae</taxon>
        <taxon>Diplopterinae</taxon>
        <taxon>Diploptera</taxon>
    </lineage>
</organism>
<dbReference type="Proteomes" id="UP001233999">
    <property type="component" value="Unassembled WGS sequence"/>
</dbReference>
<feature type="region of interest" description="Disordered" evidence="1">
    <location>
        <begin position="54"/>
        <end position="82"/>
    </location>
</feature>
<dbReference type="AlphaFoldDB" id="A0AAD8ELL1"/>
<feature type="compositionally biased region" description="Low complexity" evidence="1">
    <location>
        <begin position="63"/>
        <end position="79"/>
    </location>
</feature>
<comment type="caution">
    <text evidence="2">The sequence shown here is derived from an EMBL/GenBank/DDBJ whole genome shotgun (WGS) entry which is preliminary data.</text>
</comment>
<reference evidence="2" key="2">
    <citation type="submission" date="2023-05" db="EMBL/GenBank/DDBJ databases">
        <authorList>
            <person name="Fouks B."/>
        </authorList>
    </citation>
    <scope>NUCLEOTIDE SEQUENCE</scope>
    <source>
        <strain evidence="2">Stay&amp;Tobe</strain>
        <tissue evidence="2">Testes</tissue>
    </source>
</reference>
<accession>A0AAD8ELL1</accession>
<feature type="compositionally biased region" description="Pro residues" evidence="1">
    <location>
        <begin position="342"/>
        <end position="363"/>
    </location>
</feature>
<keyword evidence="3" id="KW-1185">Reference proteome</keyword>
<evidence type="ECO:0000256" key="1">
    <source>
        <dbReference type="SAM" id="MobiDB-lite"/>
    </source>
</evidence>
<protein>
    <submittedName>
        <fullName evidence="2">Uncharacterized protein</fullName>
    </submittedName>
</protein>